<evidence type="ECO:0000256" key="1">
    <source>
        <dbReference type="ARBA" id="ARBA00004123"/>
    </source>
</evidence>
<feature type="domain" description="J" evidence="8">
    <location>
        <begin position="9"/>
        <end position="88"/>
    </location>
</feature>
<dbReference type="InterPro" id="IPR036869">
    <property type="entry name" value="J_dom_sf"/>
</dbReference>
<reference evidence="9" key="1">
    <citation type="journal article" date="2021" name="New Phytol.">
        <title>Evolutionary innovations through gain and loss of genes in the ectomycorrhizal Boletales.</title>
        <authorList>
            <person name="Wu G."/>
            <person name="Miyauchi S."/>
            <person name="Morin E."/>
            <person name="Kuo A."/>
            <person name="Drula E."/>
            <person name="Varga T."/>
            <person name="Kohler A."/>
            <person name="Feng B."/>
            <person name="Cao Y."/>
            <person name="Lipzen A."/>
            <person name="Daum C."/>
            <person name="Hundley H."/>
            <person name="Pangilinan J."/>
            <person name="Johnson J."/>
            <person name="Barry K."/>
            <person name="LaButti K."/>
            <person name="Ng V."/>
            <person name="Ahrendt S."/>
            <person name="Min B."/>
            <person name="Choi I.G."/>
            <person name="Park H."/>
            <person name="Plett J.M."/>
            <person name="Magnuson J."/>
            <person name="Spatafora J.W."/>
            <person name="Nagy L.G."/>
            <person name="Henrissat B."/>
            <person name="Grigoriev I.V."/>
            <person name="Yang Z.L."/>
            <person name="Xu J."/>
            <person name="Martin F.M."/>
        </authorList>
    </citation>
    <scope>NUCLEOTIDE SEQUENCE</scope>
    <source>
        <strain evidence="9">KKN 215</strain>
    </source>
</reference>
<evidence type="ECO:0000256" key="4">
    <source>
        <dbReference type="ARBA" id="ARBA00023186"/>
    </source>
</evidence>
<dbReference type="GO" id="GO:0000390">
    <property type="term" value="P:spliceosomal complex disassembly"/>
    <property type="evidence" value="ECO:0007669"/>
    <property type="project" value="TreeGrafter"/>
</dbReference>
<dbReference type="PANTHER" id="PTHR44313">
    <property type="entry name" value="DNAJ HOMOLOG SUBFAMILY C MEMBER 17"/>
    <property type="match status" value="1"/>
</dbReference>
<proteinExistence type="predicted"/>
<feature type="coiled-coil region" evidence="6">
    <location>
        <begin position="91"/>
        <end position="162"/>
    </location>
</feature>
<dbReference type="AlphaFoldDB" id="A0A8K0XLC6"/>
<feature type="compositionally biased region" description="Low complexity" evidence="7">
    <location>
        <begin position="303"/>
        <end position="313"/>
    </location>
</feature>
<keyword evidence="3" id="KW-0963">Cytoplasm</keyword>
<sequence length="358" mass="40408">MASTEEDVSPYELLGVTLESTDQEIKTAYRQRSLKVHPDRNRGNPDAARKFHELNQAYELLLDPLRRMALDAKVRLKEAQKARYAKFDKKRKDLVADLEEREQAFKKAKVEKAEKQKEVWRENEKIMEEGRLMRERREKELLARELEMNESARKEAENARAEYEPPSLGALDTTVRLKYTLAAQATLTTPQSISILLSRFGAVDTGDVLVSLKPPPPKKPKRGTALVPFKQVGDAFAVVCASGREDFGLKDVEVTWAGGTEPELIGWLKKMGKLGTGWQEKKTESPEVSAASGIPVEAPPDTPFSSFPSTFPDLSEPVSTPAQANIPGLDYEALTLMRMRQAERERLEREIREQEAEE</sequence>
<accession>A0A8K0XLC6</accession>
<dbReference type="InterPro" id="IPR001623">
    <property type="entry name" value="DnaJ_domain"/>
</dbReference>
<keyword evidence="5" id="KW-0539">Nucleus</keyword>
<dbReference type="GO" id="GO:0005681">
    <property type="term" value="C:spliceosomal complex"/>
    <property type="evidence" value="ECO:0007669"/>
    <property type="project" value="TreeGrafter"/>
</dbReference>
<dbReference type="InterPro" id="IPR052094">
    <property type="entry name" value="Pre-mRNA-splicing_ERAD"/>
</dbReference>
<feature type="region of interest" description="Disordered" evidence="7">
    <location>
        <begin position="282"/>
        <end position="326"/>
    </location>
</feature>
<keyword evidence="10" id="KW-1185">Reference proteome</keyword>
<dbReference type="PANTHER" id="PTHR44313:SF1">
    <property type="entry name" value="DNAJ HOMOLOG SUBFAMILY C MEMBER 17"/>
    <property type="match status" value="1"/>
</dbReference>
<evidence type="ECO:0000256" key="2">
    <source>
        <dbReference type="ARBA" id="ARBA00004496"/>
    </source>
</evidence>
<organism evidence="9 10">
    <name type="scientific">Cristinia sonorae</name>
    <dbReference type="NCBI Taxonomy" id="1940300"/>
    <lineage>
        <taxon>Eukaryota</taxon>
        <taxon>Fungi</taxon>
        <taxon>Dikarya</taxon>
        <taxon>Basidiomycota</taxon>
        <taxon>Agaricomycotina</taxon>
        <taxon>Agaricomycetes</taxon>
        <taxon>Agaricomycetidae</taxon>
        <taxon>Agaricales</taxon>
        <taxon>Pleurotineae</taxon>
        <taxon>Stephanosporaceae</taxon>
        <taxon>Cristinia</taxon>
    </lineage>
</organism>
<evidence type="ECO:0000256" key="5">
    <source>
        <dbReference type="ARBA" id="ARBA00023242"/>
    </source>
</evidence>
<evidence type="ECO:0000313" key="9">
    <source>
        <dbReference type="EMBL" id="KAH8084350.1"/>
    </source>
</evidence>
<dbReference type="PROSITE" id="PS50076">
    <property type="entry name" value="DNAJ_2"/>
    <property type="match status" value="1"/>
</dbReference>
<dbReference type="PRINTS" id="PR00625">
    <property type="entry name" value="JDOMAIN"/>
</dbReference>
<dbReference type="CDD" id="cd06257">
    <property type="entry name" value="DnaJ"/>
    <property type="match status" value="1"/>
</dbReference>
<evidence type="ECO:0000313" key="10">
    <source>
        <dbReference type="Proteomes" id="UP000813824"/>
    </source>
</evidence>
<gene>
    <name evidence="9" type="ORF">BXZ70DRAFT_900458</name>
</gene>
<comment type="subcellular location">
    <subcellularLocation>
        <location evidence="2">Cytoplasm</location>
    </subcellularLocation>
    <subcellularLocation>
        <location evidence="1">Nucleus</location>
    </subcellularLocation>
</comment>
<dbReference type="Proteomes" id="UP000813824">
    <property type="component" value="Unassembled WGS sequence"/>
</dbReference>
<dbReference type="SMART" id="SM00271">
    <property type="entry name" value="DnaJ"/>
    <property type="match status" value="1"/>
</dbReference>
<evidence type="ECO:0000256" key="3">
    <source>
        <dbReference type="ARBA" id="ARBA00022490"/>
    </source>
</evidence>
<evidence type="ECO:0000259" key="8">
    <source>
        <dbReference type="PROSITE" id="PS50076"/>
    </source>
</evidence>
<name>A0A8K0XLC6_9AGAR</name>
<dbReference type="OrthoDB" id="376357at2759"/>
<dbReference type="EMBL" id="JAEVFJ010000046">
    <property type="protein sequence ID" value="KAH8084350.1"/>
    <property type="molecule type" value="Genomic_DNA"/>
</dbReference>
<dbReference type="SUPFAM" id="SSF46565">
    <property type="entry name" value="Chaperone J-domain"/>
    <property type="match status" value="1"/>
</dbReference>
<evidence type="ECO:0000256" key="7">
    <source>
        <dbReference type="SAM" id="MobiDB-lite"/>
    </source>
</evidence>
<keyword evidence="6" id="KW-0175">Coiled coil</keyword>
<protein>
    <submittedName>
        <fullName evidence="9">DnaJ-domain-containing protein</fullName>
    </submittedName>
</protein>
<evidence type="ECO:0000256" key="6">
    <source>
        <dbReference type="SAM" id="Coils"/>
    </source>
</evidence>
<comment type="caution">
    <text evidence="9">The sequence shown here is derived from an EMBL/GenBank/DDBJ whole genome shotgun (WGS) entry which is preliminary data.</text>
</comment>
<dbReference type="Pfam" id="PF00226">
    <property type="entry name" value="DnaJ"/>
    <property type="match status" value="1"/>
</dbReference>
<dbReference type="Gene3D" id="1.10.287.110">
    <property type="entry name" value="DnaJ domain"/>
    <property type="match status" value="1"/>
</dbReference>
<keyword evidence="4" id="KW-0143">Chaperone</keyword>
<dbReference type="GO" id="GO:0005737">
    <property type="term" value="C:cytoplasm"/>
    <property type="evidence" value="ECO:0007669"/>
    <property type="project" value="UniProtKB-SubCell"/>
</dbReference>